<organism evidence="1 2">
    <name type="scientific">Halomarina ordinaria</name>
    <dbReference type="NCBI Taxonomy" id="3033939"/>
    <lineage>
        <taxon>Archaea</taxon>
        <taxon>Methanobacteriati</taxon>
        <taxon>Methanobacteriota</taxon>
        <taxon>Stenosarchaea group</taxon>
        <taxon>Halobacteria</taxon>
        <taxon>Halobacteriales</taxon>
        <taxon>Natronomonadaceae</taxon>
        <taxon>Halomarina</taxon>
    </lineage>
</organism>
<name>A0ABD5UJU7_9EURY</name>
<dbReference type="EMBL" id="JBHSXM010000004">
    <property type="protein sequence ID" value="MFC6838276.1"/>
    <property type="molecule type" value="Genomic_DNA"/>
</dbReference>
<evidence type="ECO:0008006" key="3">
    <source>
        <dbReference type="Google" id="ProtNLM"/>
    </source>
</evidence>
<proteinExistence type="predicted"/>
<dbReference type="Proteomes" id="UP001596406">
    <property type="component" value="Unassembled WGS sequence"/>
</dbReference>
<dbReference type="InterPro" id="IPR014729">
    <property type="entry name" value="Rossmann-like_a/b/a_fold"/>
</dbReference>
<dbReference type="Gene3D" id="3.40.50.620">
    <property type="entry name" value="HUPs"/>
    <property type="match status" value="1"/>
</dbReference>
<sequence length="142" mass="16454">MNVLVPVQYPLTETNRRAIRRGQDLTDGREGTELLIFHLNQVLEDRRVSRKELRAAVESAVGEIDANYVIRDGFFVEEAVIEIAIEFEMDMIVLSEQRRNRWQRLLSVMFGIERDPEEVIEEATGIEVTVIRDLDAENAEHE</sequence>
<evidence type="ECO:0000313" key="2">
    <source>
        <dbReference type="Proteomes" id="UP001596406"/>
    </source>
</evidence>
<protein>
    <recommendedName>
        <fullName evidence="3">Universal stress protein</fullName>
    </recommendedName>
</protein>
<comment type="caution">
    <text evidence="1">The sequence shown here is derived from an EMBL/GenBank/DDBJ whole genome shotgun (WGS) entry which is preliminary data.</text>
</comment>
<gene>
    <name evidence="1" type="ORF">ACFQHK_17480</name>
</gene>
<dbReference type="SUPFAM" id="SSF52402">
    <property type="entry name" value="Adenine nucleotide alpha hydrolases-like"/>
    <property type="match status" value="1"/>
</dbReference>
<evidence type="ECO:0000313" key="1">
    <source>
        <dbReference type="EMBL" id="MFC6838276.1"/>
    </source>
</evidence>
<accession>A0ABD5UJU7</accession>
<dbReference type="AlphaFoldDB" id="A0ABD5UJU7"/>
<keyword evidence="2" id="KW-1185">Reference proteome</keyword>
<reference evidence="1 2" key="1">
    <citation type="journal article" date="2019" name="Int. J. Syst. Evol. Microbiol.">
        <title>The Global Catalogue of Microorganisms (GCM) 10K type strain sequencing project: providing services to taxonomists for standard genome sequencing and annotation.</title>
        <authorList>
            <consortium name="The Broad Institute Genomics Platform"/>
            <consortium name="The Broad Institute Genome Sequencing Center for Infectious Disease"/>
            <person name="Wu L."/>
            <person name="Ma J."/>
        </authorList>
    </citation>
    <scope>NUCLEOTIDE SEQUENCE [LARGE SCALE GENOMIC DNA]</scope>
    <source>
        <strain evidence="1 2">PSRA2</strain>
    </source>
</reference>
<dbReference type="RefSeq" id="WP_304449979.1">
    <property type="nucleotide sequence ID" value="NZ_JARRAH010000004.1"/>
</dbReference>